<organism evidence="1 2">
    <name type="scientific">Halogranum rubrum</name>
    <dbReference type="NCBI Taxonomy" id="553466"/>
    <lineage>
        <taxon>Archaea</taxon>
        <taxon>Methanobacteriati</taxon>
        <taxon>Methanobacteriota</taxon>
        <taxon>Stenosarchaea group</taxon>
        <taxon>Halobacteria</taxon>
        <taxon>Halobacteriales</taxon>
        <taxon>Haloferacaceae</taxon>
    </lineage>
</organism>
<dbReference type="AlphaFoldDB" id="A0A1I4II24"/>
<name>A0A1I4II24_9EURY</name>
<reference evidence="2" key="1">
    <citation type="submission" date="2016-10" db="EMBL/GenBank/DDBJ databases">
        <authorList>
            <person name="Varghese N."/>
            <person name="Submissions S."/>
        </authorList>
    </citation>
    <scope>NUCLEOTIDE SEQUENCE [LARGE SCALE GENOMIC DNA]</scope>
    <source>
        <strain evidence="2">CGMCC 1.7738</strain>
    </source>
</reference>
<dbReference type="Proteomes" id="UP000199607">
    <property type="component" value="Unassembled WGS sequence"/>
</dbReference>
<accession>A0A1I4II24</accession>
<protein>
    <submittedName>
        <fullName evidence="1">Uncharacterized protein</fullName>
    </submittedName>
</protein>
<gene>
    <name evidence="1" type="ORF">SAMN04487950_4135</name>
</gene>
<keyword evidence="2" id="KW-1185">Reference proteome</keyword>
<proteinExistence type="predicted"/>
<dbReference type="STRING" id="553466.SAMN04487950_4135"/>
<evidence type="ECO:0000313" key="2">
    <source>
        <dbReference type="Proteomes" id="UP000199607"/>
    </source>
</evidence>
<evidence type="ECO:0000313" key="1">
    <source>
        <dbReference type="EMBL" id="SFL53944.1"/>
    </source>
</evidence>
<sequence length="41" mass="4890">MSDYDPRKRCNRRILLECHMALGTVYDREFAGFNVNSLYSF</sequence>
<dbReference type="EMBL" id="FOTC01000008">
    <property type="protein sequence ID" value="SFL53944.1"/>
    <property type="molecule type" value="Genomic_DNA"/>
</dbReference>